<evidence type="ECO:0000313" key="2">
    <source>
        <dbReference type="EMBL" id="PPJ60047.1"/>
    </source>
</evidence>
<dbReference type="EMBL" id="PNEN01000317">
    <property type="protein sequence ID" value="PPJ60047.1"/>
    <property type="molecule type" value="Genomic_DNA"/>
</dbReference>
<feature type="compositionally biased region" description="Polar residues" evidence="1">
    <location>
        <begin position="113"/>
        <end position="122"/>
    </location>
</feature>
<dbReference type="OrthoDB" id="3646447at2759"/>
<comment type="caution">
    <text evidence="2">The sequence shown here is derived from an EMBL/GenBank/DDBJ whole genome shotgun (WGS) entry which is preliminary data.</text>
</comment>
<dbReference type="Proteomes" id="UP000237631">
    <property type="component" value="Unassembled WGS sequence"/>
</dbReference>
<protein>
    <submittedName>
        <fullName evidence="2">Uncharacterized protein</fullName>
    </submittedName>
</protein>
<dbReference type="AlphaFoldDB" id="A0A2S6CJY7"/>
<organism evidence="2 3">
    <name type="scientific">Cercospora berteroae</name>
    <dbReference type="NCBI Taxonomy" id="357750"/>
    <lineage>
        <taxon>Eukaryota</taxon>
        <taxon>Fungi</taxon>
        <taxon>Dikarya</taxon>
        <taxon>Ascomycota</taxon>
        <taxon>Pezizomycotina</taxon>
        <taxon>Dothideomycetes</taxon>
        <taxon>Dothideomycetidae</taxon>
        <taxon>Mycosphaerellales</taxon>
        <taxon>Mycosphaerellaceae</taxon>
        <taxon>Cercospora</taxon>
    </lineage>
</organism>
<name>A0A2S6CJY7_9PEZI</name>
<evidence type="ECO:0000313" key="3">
    <source>
        <dbReference type="Proteomes" id="UP000237631"/>
    </source>
</evidence>
<sequence>MRFFAWLQSLRGREHEDLGHSHSPYQRADRSSTFSNTLARNTRTAAVRSPDADSSRPKDPRRSRGLSMSRTRSIYNNRRSWFGGRPDTDEQVPEMPKLVPAGQVKDIPLSVLPSSPAEQATGQPRAAKRQSSRFAQNERGPVAALPTLPSMPVTVDRSAQPATSTLPADKRRSRHASTSTLRRQPSISSIKSRRSRSSFWVSSNPDDSDSDIPPVPPLCRGESSESVRRDDSEDDMRTSRRLTRNNIEPAKSRPLSVVSTASRKSYVPRSAAKGFLSSTNGASDESRKSFRKSFNMEDESAMVCLTEEQRIEWAKLMNGDMKLAEATRTSAPEMDKEANNPPRRPSYANSQALAALEFGVR</sequence>
<feature type="compositionally biased region" description="Polar residues" evidence="1">
    <location>
        <begin position="31"/>
        <end position="44"/>
    </location>
</feature>
<evidence type="ECO:0000256" key="1">
    <source>
        <dbReference type="SAM" id="MobiDB-lite"/>
    </source>
</evidence>
<feature type="compositionally biased region" description="Basic and acidic residues" evidence="1">
    <location>
        <begin position="50"/>
        <end position="62"/>
    </location>
</feature>
<accession>A0A2S6CJY7</accession>
<feature type="region of interest" description="Disordered" evidence="1">
    <location>
        <begin position="15"/>
        <end position="72"/>
    </location>
</feature>
<keyword evidence="3" id="KW-1185">Reference proteome</keyword>
<feature type="region of interest" description="Disordered" evidence="1">
    <location>
        <begin position="326"/>
        <end position="350"/>
    </location>
</feature>
<feature type="compositionally biased region" description="Basic and acidic residues" evidence="1">
    <location>
        <begin position="222"/>
        <end position="238"/>
    </location>
</feature>
<feature type="region of interest" description="Disordered" evidence="1">
    <location>
        <begin position="113"/>
        <end position="265"/>
    </location>
</feature>
<proteinExistence type="predicted"/>
<reference evidence="3" key="1">
    <citation type="journal article" date="2017" name="bioRxiv">
        <title>Conservation of a gene cluster reveals novel cercosporin biosynthetic mechanisms and extends production to the genus Colletotrichum.</title>
        <authorList>
            <person name="de Jonge R."/>
            <person name="Ebert M.K."/>
            <person name="Huitt-Roehl C.R."/>
            <person name="Pal P."/>
            <person name="Suttle J.C."/>
            <person name="Spanner R.E."/>
            <person name="Neubauer J.D."/>
            <person name="Jurick W.M.II."/>
            <person name="Stott K.A."/>
            <person name="Secor G.A."/>
            <person name="Thomma B.P.H.J."/>
            <person name="Van de Peer Y."/>
            <person name="Townsend C.A."/>
            <person name="Bolton M.D."/>
        </authorList>
    </citation>
    <scope>NUCLEOTIDE SEQUENCE [LARGE SCALE GENOMIC DNA]</scope>
    <source>
        <strain evidence="3">CBS538.71</strain>
    </source>
</reference>
<gene>
    <name evidence="2" type="ORF">CBER1_02638</name>
</gene>